<evidence type="ECO:0000313" key="1">
    <source>
        <dbReference type="EMBL" id="CAD8085468.1"/>
    </source>
</evidence>
<reference evidence="1" key="1">
    <citation type="submission" date="2021-01" db="EMBL/GenBank/DDBJ databases">
        <authorList>
            <consortium name="Genoscope - CEA"/>
            <person name="William W."/>
        </authorList>
    </citation>
    <scope>NUCLEOTIDE SEQUENCE</scope>
</reference>
<dbReference type="EMBL" id="CAJJDM010000077">
    <property type="protein sequence ID" value="CAD8085468.1"/>
    <property type="molecule type" value="Genomic_DNA"/>
</dbReference>
<organism evidence="1 2">
    <name type="scientific">Paramecium primaurelia</name>
    <dbReference type="NCBI Taxonomy" id="5886"/>
    <lineage>
        <taxon>Eukaryota</taxon>
        <taxon>Sar</taxon>
        <taxon>Alveolata</taxon>
        <taxon>Ciliophora</taxon>
        <taxon>Intramacronucleata</taxon>
        <taxon>Oligohymenophorea</taxon>
        <taxon>Peniculida</taxon>
        <taxon>Parameciidae</taxon>
        <taxon>Paramecium</taxon>
    </lineage>
</organism>
<proteinExistence type="predicted"/>
<dbReference type="Proteomes" id="UP000688137">
    <property type="component" value="Unassembled WGS sequence"/>
</dbReference>
<dbReference type="AlphaFoldDB" id="A0A8S1MYK8"/>
<evidence type="ECO:0000313" key="2">
    <source>
        <dbReference type="Proteomes" id="UP000688137"/>
    </source>
</evidence>
<name>A0A8S1MYK8_PARPR</name>
<sequence>MRSDYESDSEHLEFVSSFFHLIQAINNYCHSKAQKNRTAKFIKNAKARRKVAEINFKMPLSVDENVSEIVSFNKNLAQKLVKSMRNQSKNLENSEIQPIICKVHQILRDIQLKLQILRNIQKQVYLNLIQYHKKMPSKLQQRTSCLHIYLAEKIYADKIKNTAIRQIIHETPNIVIPLFKNIIQTRNGSMD</sequence>
<gene>
    <name evidence="1" type="ORF">PPRIM_AZ9-3.1.T0740151</name>
</gene>
<keyword evidence="2" id="KW-1185">Reference proteome</keyword>
<accession>A0A8S1MYK8</accession>
<comment type="caution">
    <text evidence="1">The sequence shown here is derived from an EMBL/GenBank/DDBJ whole genome shotgun (WGS) entry which is preliminary data.</text>
</comment>
<protein>
    <submittedName>
        <fullName evidence="1">Uncharacterized protein</fullName>
    </submittedName>
</protein>
<dbReference type="OMA" id="SEHFEFV"/>